<feature type="transmembrane region" description="Helical" evidence="2">
    <location>
        <begin position="177"/>
        <end position="197"/>
    </location>
</feature>
<organism evidence="4 7">
    <name type="scientific">Natronoglomus mannanivorans</name>
    <dbReference type="NCBI Taxonomy" id="2979990"/>
    <lineage>
        <taxon>Archaea</taxon>
        <taxon>Methanobacteriati</taxon>
        <taxon>Methanobacteriota</taxon>
        <taxon>Stenosarchaea group</taxon>
        <taxon>Halobacteria</taxon>
        <taxon>Halobacteriales</taxon>
        <taxon>Natrialbaceae</taxon>
        <taxon>Natronoglomus</taxon>
    </lineage>
</organism>
<protein>
    <recommendedName>
        <fullName evidence="3">DUF7344 domain-containing protein</fullName>
    </recommendedName>
</protein>
<evidence type="ECO:0000256" key="2">
    <source>
        <dbReference type="SAM" id="Phobius"/>
    </source>
</evidence>
<reference evidence="4 6" key="1">
    <citation type="submission" date="2022-09" db="EMBL/GenBank/DDBJ databases">
        <title>Enrichment on poylsaccharides allowed isolation of novel metabolic and taxonomic groups of Haloarchaea.</title>
        <authorList>
            <person name="Sorokin D.Y."/>
            <person name="Elcheninov A.G."/>
            <person name="Khizhniak T.V."/>
            <person name="Kolganova T.V."/>
            <person name="Kublanov I.V."/>
        </authorList>
    </citation>
    <scope>NUCLEOTIDE SEQUENCE</scope>
    <source>
        <strain evidence="5 6">AArc-m2/3/4</strain>
        <strain evidence="4">AArc-xg1-1</strain>
    </source>
</reference>
<proteinExistence type="predicted"/>
<sequence length="207" mass="22409">MTSTSESLARSSNAPSTEPSADEPMDLSRDDIFHILQTARRRETVTYLLGEDEPVKMGDVAEHVAARENETTVAKLTSTQRQRVYIPLYQSHLPKLDEVGAIEYDKPAGIVYPTERLEAFRPYLEVGNADARATGSTAEQSLPSDVATTGLYYLLATTVSVCLLLAAVAGLVAIPGLALGVIITVLFVLTTIATTRVRRTAPLPHAR</sequence>
<evidence type="ECO:0000313" key="5">
    <source>
        <dbReference type="EMBL" id="MCU4975136.1"/>
    </source>
</evidence>
<keyword evidence="2" id="KW-0472">Membrane</keyword>
<feature type="domain" description="DUF7344" evidence="3">
    <location>
        <begin position="33"/>
        <end position="111"/>
    </location>
</feature>
<dbReference type="EMBL" id="JAOPKA010000005">
    <property type="protein sequence ID" value="MCU4741922.1"/>
    <property type="molecule type" value="Genomic_DNA"/>
</dbReference>
<evidence type="ECO:0000313" key="7">
    <source>
        <dbReference type="Proteomes" id="UP001321018"/>
    </source>
</evidence>
<name>A0AAP3E2D8_9EURY</name>
<dbReference type="Pfam" id="PF24035">
    <property type="entry name" value="DUF7344"/>
    <property type="match status" value="1"/>
</dbReference>
<evidence type="ECO:0000313" key="4">
    <source>
        <dbReference type="EMBL" id="MCU4741922.1"/>
    </source>
</evidence>
<dbReference type="EMBL" id="JAOPKB010000016">
    <property type="protein sequence ID" value="MCU4975136.1"/>
    <property type="molecule type" value="Genomic_DNA"/>
</dbReference>
<keyword evidence="2" id="KW-0812">Transmembrane</keyword>
<keyword evidence="6" id="KW-1185">Reference proteome</keyword>
<evidence type="ECO:0000313" key="6">
    <source>
        <dbReference type="Proteomes" id="UP001320972"/>
    </source>
</evidence>
<dbReference type="RefSeq" id="WP_338003747.1">
    <property type="nucleotide sequence ID" value="NZ_JAOPKA010000005.1"/>
</dbReference>
<evidence type="ECO:0000259" key="3">
    <source>
        <dbReference type="Pfam" id="PF24035"/>
    </source>
</evidence>
<comment type="caution">
    <text evidence="4">The sequence shown here is derived from an EMBL/GenBank/DDBJ whole genome shotgun (WGS) entry which is preliminary data.</text>
</comment>
<dbReference type="Proteomes" id="UP001320972">
    <property type="component" value="Unassembled WGS sequence"/>
</dbReference>
<dbReference type="AlphaFoldDB" id="A0AAP3E2D8"/>
<feature type="region of interest" description="Disordered" evidence="1">
    <location>
        <begin position="1"/>
        <end position="28"/>
    </location>
</feature>
<feature type="transmembrane region" description="Helical" evidence="2">
    <location>
        <begin position="151"/>
        <end position="171"/>
    </location>
</feature>
<feature type="compositionally biased region" description="Polar residues" evidence="1">
    <location>
        <begin position="1"/>
        <end position="19"/>
    </location>
</feature>
<gene>
    <name evidence="5" type="ORF">OB955_20765</name>
    <name evidence="4" type="ORF">OB960_10990</name>
</gene>
<keyword evidence="2" id="KW-1133">Transmembrane helix</keyword>
<dbReference type="Proteomes" id="UP001321018">
    <property type="component" value="Unassembled WGS sequence"/>
</dbReference>
<dbReference type="InterPro" id="IPR055768">
    <property type="entry name" value="DUF7344"/>
</dbReference>
<evidence type="ECO:0000256" key="1">
    <source>
        <dbReference type="SAM" id="MobiDB-lite"/>
    </source>
</evidence>
<accession>A0AAP3E2D8</accession>